<keyword evidence="4" id="KW-1185">Reference proteome</keyword>
<protein>
    <submittedName>
        <fullName evidence="3">14469_t:CDS:1</fullName>
    </submittedName>
</protein>
<dbReference type="EMBL" id="CAJVQB010093055">
    <property type="protein sequence ID" value="CAG8848692.1"/>
    <property type="molecule type" value="Genomic_DNA"/>
</dbReference>
<feature type="non-terminal residue" evidence="3">
    <location>
        <position position="1"/>
    </location>
</feature>
<proteinExistence type="predicted"/>
<feature type="non-terminal residue" evidence="3">
    <location>
        <position position="226"/>
    </location>
</feature>
<dbReference type="Proteomes" id="UP000789901">
    <property type="component" value="Unassembled WGS sequence"/>
</dbReference>
<evidence type="ECO:0000256" key="2">
    <source>
        <dbReference type="ARBA" id="ARBA00022737"/>
    </source>
</evidence>
<dbReference type="InterPro" id="IPR015915">
    <property type="entry name" value="Kelch-typ_b-propeller"/>
</dbReference>
<dbReference type="PANTHER" id="PTHR46093:SF18">
    <property type="entry name" value="FIBRONECTIN TYPE-III DOMAIN-CONTAINING PROTEIN"/>
    <property type="match status" value="1"/>
</dbReference>
<evidence type="ECO:0000313" key="4">
    <source>
        <dbReference type="Proteomes" id="UP000789901"/>
    </source>
</evidence>
<name>A0ABN7X5X2_GIGMA</name>
<evidence type="ECO:0000313" key="3">
    <source>
        <dbReference type="EMBL" id="CAG8848692.1"/>
    </source>
</evidence>
<comment type="caution">
    <text evidence="3">The sequence shown here is derived from an EMBL/GenBank/DDBJ whole genome shotgun (WGS) entry which is preliminary data.</text>
</comment>
<organism evidence="3 4">
    <name type="scientific">Gigaspora margarita</name>
    <dbReference type="NCBI Taxonomy" id="4874"/>
    <lineage>
        <taxon>Eukaryota</taxon>
        <taxon>Fungi</taxon>
        <taxon>Fungi incertae sedis</taxon>
        <taxon>Mucoromycota</taxon>
        <taxon>Glomeromycotina</taxon>
        <taxon>Glomeromycetes</taxon>
        <taxon>Diversisporales</taxon>
        <taxon>Gigasporaceae</taxon>
        <taxon>Gigaspora</taxon>
    </lineage>
</organism>
<keyword evidence="1" id="KW-0880">Kelch repeat</keyword>
<sequence length="226" mass="24750">KYITPLWFLSKSLVPTDSAFASACVGGSDKNIIYLLEHRDTNGNITNKTIVYAFDTVSREWNITIGKSPVPSPGGILNDINIFDTLNLTWIKGSRVNAPTPRADFTATLLKNGLILYLGGGDDINMAEILIYNTNNNAWSAMIATCDNINSRRSHTAVLSSDGHVVIYGGSKDKNFPLHQSQQLASLDTTVNPYKWSSKPMIGNNVPPALKYHSAAIVENFMILAF</sequence>
<dbReference type="PANTHER" id="PTHR46093">
    <property type="entry name" value="ACYL-COA-BINDING DOMAIN-CONTAINING PROTEIN 5"/>
    <property type="match status" value="1"/>
</dbReference>
<reference evidence="3 4" key="1">
    <citation type="submission" date="2021-06" db="EMBL/GenBank/DDBJ databases">
        <authorList>
            <person name="Kallberg Y."/>
            <person name="Tangrot J."/>
            <person name="Rosling A."/>
        </authorList>
    </citation>
    <scope>NUCLEOTIDE SEQUENCE [LARGE SCALE GENOMIC DNA]</scope>
    <source>
        <strain evidence="3 4">120-4 pot B 10/14</strain>
    </source>
</reference>
<gene>
    <name evidence="3" type="ORF">GMARGA_LOCUS39313</name>
</gene>
<accession>A0ABN7X5X2</accession>
<evidence type="ECO:0000256" key="1">
    <source>
        <dbReference type="ARBA" id="ARBA00022441"/>
    </source>
</evidence>
<dbReference type="SUPFAM" id="SSF50965">
    <property type="entry name" value="Galactose oxidase, central domain"/>
    <property type="match status" value="1"/>
</dbReference>
<dbReference type="Gene3D" id="2.120.10.80">
    <property type="entry name" value="Kelch-type beta propeller"/>
    <property type="match status" value="1"/>
</dbReference>
<dbReference type="InterPro" id="IPR011043">
    <property type="entry name" value="Gal_Oxase/kelch_b-propeller"/>
</dbReference>
<keyword evidence="2" id="KW-0677">Repeat</keyword>